<dbReference type="Proteomes" id="UP001642464">
    <property type="component" value="Unassembled WGS sequence"/>
</dbReference>
<feature type="non-terminal residue" evidence="1">
    <location>
        <position position="241"/>
    </location>
</feature>
<dbReference type="InterPro" id="IPR006175">
    <property type="entry name" value="YjgF/YER057c/UK114"/>
</dbReference>
<dbReference type="CDD" id="cd00448">
    <property type="entry name" value="YjgF_YER057c_UK114_family"/>
    <property type="match status" value="2"/>
</dbReference>
<dbReference type="PANTHER" id="PTHR43857">
    <property type="entry name" value="BLR7761 PROTEIN"/>
    <property type="match status" value="1"/>
</dbReference>
<sequence>MTSTIIHPEGWKPAKGYANGMLATDGTLYIGGQIGWTADQKFASHDFIGQMEQALRNIVEIVEAAGGSVTDITRLTWFVIDKAEYLARQREVGEVYRRVLGRHFPAMSMLVVAGLIEDQALVEIEGWKPAKGYANGMLATDGTLYIGGQIGWTADQKFASHDFIGQMEQALRNIVEIVEAAGGSVTDITRLTWFVIDKAEYLARQREVGEVYRRVLGRHFPAMSMLVVAGLIEDQALVEIE</sequence>
<evidence type="ECO:0000313" key="2">
    <source>
        <dbReference type="Proteomes" id="UP001642464"/>
    </source>
</evidence>
<dbReference type="SUPFAM" id="SSF55298">
    <property type="entry name" value="YjgF-like"/>
    <property type="match status" value="2"/>
</dbReference>
<gene>
    <name evidence="1" type="ORF">SCF082_LOCUS35531</name>
</gene>
<dbReference type="Pfam" id="PF01042">
    <property type="entry name" value="Ribonuc_L-PSP"/>
    <property type="match status" value="2"/>
</dbReference>
<protein>
    <submittedName>
        <fullName evidence="1">RutC family protein UK114</fullName>
    </submittedName>
</protein>
<name>A0ABP0P7T1_9DINO</name>
<proteinExistence type="predicted"/>
<dbReference type="PANTHER" id="PTHR43857:SF1">
    <property type="entry name" value="YJGH FAMILY PROTEIN"/>
    <property type="match status" value="1"/>
</dbReference>
<organism evidence="1 2">
    <name type="scientific">Durusdinium trenchii</name>
    <dbReference type="NCBI Taxonomy" id="1381693"/>
    <lineage>
        <taxon>Eukaryota</taxon>
        <taxon>Sar</taxon>
        <taxon>Alveolata</taxon>
        <taxon>Dinophyceae</taxon>
        <taxon>Suessiales</taxon>
        <taxon>Symbiodiniaceae</taxon>
        <taxon>Durusdinium</taxon>
    </lineage>
</organism>
<dbReference type="Gene3D" id="3.30.1330.40">
    <property type="entry name" value="RutC-like"/>
    <property type="match status" value="2"/>
</dbReference>
<keyword evidence="2" id="KW-1185">Reference proteome</keyword>
<comment type="caution">
    <text evidence="1">The sequence shown here is derived from an EMBL/GenBank/DDBJ whole genome shotgun (WGS) entry which is preliminary data.</text>
</comment>
<evidence type="ECO:0000313" key="1">
    <source>
        <dbReference type="EMBL" id="CAK9072105.1"/>
    </source>
</evidence>
<accession>A0ABP0P7T1</accession>
<dbReference type="EMBL" id="CAXAMM010033970">
    <property type="protein sequence ID" value="CAK9072105.1"/>
    <property type="molecule type" value="Genomic_DNA"/>
</dbReference>
<reference evidence="1 2" key="1">
    <citation type="submission" date="2024-02" db="EMBL/GenBank/DDBJ databases">
        <authorList>
            <person name="Chen Y."/>
            <person name="Shah S."/>
            <person name="Dougan E. K."/>
            <person name="Thang M."/>
            <person name="Chan C."/>
        </authorList>
    </citation>
    <scope>NUCLEOTIDE SEQUENCE [LARGE SCALE GENOMIC DNA]</scope>
</reference>
<dbReference type="InterPro" id="IPR035959">
    <property type="entry name" value="RutC-like_sf"/>
</dbReference>